<dbReference type="Proteomes" id="UP001139410">
    <property type="component" value="Unassembled WGS sequence"/>
</dbReference>
<accession>A0A9X1QLI2</accession>
<organism evidence="1 2">
    <name type="scientific">Sphingomonas cremea</name>
    <dbReference type="NCBI Taxonomy" id="2904799"/>
    <lineage>
        <taxon>Bacteria</taxon>
        <taxon>Pseudomonadati</taxon>
        <taxon>Pseudomonadota</taxon>
        <taxon>Alphaproteobacteria</taxon>
        <taxon>Sphingomonadales</taxon>
        <taxon>Sphingomonadaceae</taxon>
        <taxon>Sphingomonas</taxon>
    </lineage>
</organism>
<dbReference type="AlphaFoldDB" id="A0A9X1QLI2"/>
<protein>
    <submittedName>
        <fullName evidence="1">DOMON-like domain-containing protein</fullName>
    </submittedName>
</protein>
<proteinExistence type="predicted"/>
<gene>
    <name evidence="1" type="ORF">LVY65_03460</name>
</gene>
<dbReference type="CDD" id="cd09627">
    <property type="entry name" value="DOMON_murB_like"/>
    <property type="match status" value="1"/>
</dbReference>
<reference evidence="1" key="1">
    <citation type="submission" date="2022-01" db="EMBL/GenBank/DDBJ databases">
        <authorList>
            <person name="Jo J.-H."/>
            <person name="Im W.-T."/>
        </authorList>
    </citation>
    <scope>NUCLEOTIDE SEQUENCE</scope>
    <source>
        <strain evidence="1">G124</strain>
    </source>
</reference>
<dbReference type="EMBL" id="JAKFGM010000001">
    <property type="protein sequence ID" value="MCF2514128.1"/>
    <property type="molecule type" value="Genomic_DNA"/>
</dbReference>
<dbReference type="RefSeq" id="WP_235066609.1">
    <property type="nucleotide sequence ID" value="NZ_JAKFGM010000001.1"/>
</dbReference>
<name>A0A9X1QLI2_9SPHN</name>
<comment type="caution">
    <text evidence="1">The sequence shown here is derived from an EMBL/GenBank/DDBJ whole genome shotgun (WGS) entry which is preliminary data.</text>
</comment>
<sequence>MPSLVRHPDTPPGAITSIDAELDRLPGGAIATFKVRGEIAKLVIPPPAQPSRTDGLWRTTCFELFVTGDGTAYREFNFSPSGQWAAYEFDGYRAGMRNAPADIETEIYQTTNEFSFSAKISAEFPNPAQIGLAAVIEESDGVVRYWSTSFAPGKPDFHAASVRSLLFDGVSAE</sequence>
<evidence type="ECO:0000313" key="2">
    <source>
        <dbReference type="Proteomes" id="UP001139410"/>
    </source>
</evidence>
<keyword evidence="2" id="KW-1185">Reference proteome</keyword>
<evidence type="ECO:0000313" key="1">
    <source>
        <dbReference type="EMBL" id="MCF2514128.1"/>
    </source>
</evidence>